<dbReference type="InterPro" id="IPR002110">
    <property type="entry name" value="Ankyrin_rpt"/>
</dbReference>
<dbReference type="EMBL" id="WUQX01000001">
    <property type="protein sequence ID" value="MXP76491.1"/>
    <property type="molecule type" value="Genomic_DNA"/>
</dbReference>
<evidence type="ECO:0000313" key="6">
    <source>
        <dbReference type="EMBL" id="MXP76491.1"/>
    </source>
</evidence>
<feature type="domain" description="HTH cro/C1-type" evidence="5">
    <location>
        <begin position="14"/>
        <end position="78"/>
    </location>
</feature>
<dbReference type="Gene3D" id="3.40.50.1010">
    <property type="entry name" value="5'-nuclease"/>
    <property type="match status" value="1"/>
</dbReference>
<dbReference type="SMART" id="SM00530">
    <property type="entry name" value="HTH_XRE"/>
    <property type="match status" value="1"/>
</dbReference>
<keyword evidence="1" id="KW-0677">Repeat</keyword>
<dbReference type="SMART" id="SM00248">
    <property type="entry name" value="ANK"/>
    <property type="match status" value="4"/>
</dbReference>
<evidence type="ECO:0000256" key="2">
    <source>
        <dbReference type="ARBA" id="ARBA00023043"/>
    </source>
</evidence>
<dbReference type="SMART" id="SM00670">
    <property type="entry name" value="PINc"/>
    <property type="match status" value="1"/>
</dbReference>
<name>A0A7X3MHG5_9FIRM</name>
<dbReference type="Gene3D" id="1.25.40.20">
    <property type="entry name" value="Ankyrin repeat-containing domain"/>
    <property type="match status" value="1"/>
</dbReference>
<keyword evidence="7" id="KW-1185">Reference proteome</keyword>
<sequence>MSNENEIAFLCKRLKELREKNNCTMDEMAQKLAVNGIAPNKSSISRVEAGKTSEKTLFETARKYCEAFGMSEKQTDQFLRGERVAVPDTSALLKNSQLIDELNKEYSKVIIPKVVVDELDNIKNKKSGPLGRKAWEVIRGISYGDRTILMGYTGDSDEENEDCKIIYIAQEASDKYHCKVDIITEDTDYSAYLKGNESVAALHLREYMATKQELINMSKISKIDAYYADSYEDCEIPNAEEIDAYLPDGNTLIISAVRNRKATFEERKAKIEWLIAHGADKNKRDCSRRYFPPLTHAVQTGDKDMFLFLLNECKANPNIGSRNPYDSGKLRQKDLRREKNEGNMPLMVAAWEGKKDFVIALCGDERTSINQQDANGFTALMKACMNGHFANDRGKRTWDIRQILIEAGADQKIVDIDGKTAADWVDKYHKSGPARVQYNRGDANYRKDRNLKRGRR</sequence>
<dbReference type="InterPro" id="IPR010982">
    <property type="entry name" value="Lambda_DNA-bd_dom_sf"/>
</dbReference>
<dbReference type="PANTHER" id="PTHR24198">
    <property type="entry name" value="ANKYRIN REPEAT AND PROTEIN KINASE DOMAIN-CONTAINING PROTEIN"/>
    <property type="match status" value="1"/>
</dbReference>
<evidence type="ECO:0000259" key="5">
    <source>
        <dbReference type="PROSITE" id="PS50943"/>
    </source>
</evidence>
<dbReference type="InterPro" id="IPR036770">
    <property type="entry name" value="Ankyrin_rpt-contain_sf"/>
</dbReference>
<evidence type="ECO:0000256" key="1">
    <source>
        <dbReference type="ARBA" id="ARBA00022737"/>
    </source>
</evidence>
<dbReference type="SUPFAM" id="SSF47413">
    <property type="entry name" value="lambda repressor-like DNA-binding domains"/>
    <property type="match status" value="1"/>
</dbReference>
<dbReference type="InterPro" id="IPR001387">
    <property type="entry name" value="Cro/C1-type_HTH"/>
</dbReference>
<protein>
    <submittedName>
        <fullName evidence="6">Helix-turn-helix domain-containing protein</fullName>
    </submittedName>
</protein>
<dbReference type="PANTHER" id="PTHR24198:SF165">
    <property type="entry name" value="ANKYRIN REPEAT-CONTAINING PROTEIN-RELATED"/>
    <property type="match status" value="1"/>
</dbReference>
<evidence type="ECO:0000313" key="7">
    <source>
        <dbReference type="Proteomes" id="UP000460412"/>
    </source>
</evidence>
<dbReference type="PROSITE" id="PS50943">
    <property type="entry name" value="HTH_CROC1"/>
    <property type="match status" value="1"/>
</dbReference>
<evidence type="ECO:0000256" key="4">
    <source>
        <dbReference type="SAM" id="MobiDB-lite"/>
    </source>
</evidence>
<dbReference type="SUPFAM" id="SSF48403">
    <property type="entry name" value="Ankyrin repeat"/>
    <property type="match status" value="1"/>
</dbReference>
<dbReference type="Pfam" id="PF12796">
    <property type="entry name" value="Ank_2"/>
    <property type="match status" value="1"/>
</dbReference>
<accession>A0A7X3MHG5</accession>
<feature type="region of interest" description="Disordered" evidence="4">
    <location>
        <begin position="436"/>
        <end position="456"/>
    </location>
</feature>
<comment type="caution">
    <text evidence="6">The sequence shown here is derived from an EMBL/GenBank/DDBJ whole genome shotgun (WGS) entry which is preliminary data.</text>
</comment>
<dbReference type="Proteomes" id="UP000460412">
    <property type="component" value="Unassembled WGS sequence"/>
</dbReference>
<dbReference type="Pfam" id="PF13638">
    <property type="entry name" value="PIN_4"/>
    <property type="match status" value="1"/>
</dbReference>
<proteinExistence type="predicted"/>
<dbReference type="Gene3D" id="1.10.260.40">
    <property type="entry name" value="lambda repressor-like DNA-binding domains"/>
    <property type="match status" value="1"/>
</dbReference>
<evidence type="ECO:0000256" key="3">
    <source>
        <dbReference type="PROSITE-ProRule" id="PRU00023"/>
    </source>
</evidence>
<dbReference type="GO" id="GO:0003677">
    <property type="term" value="F:DNA binding"/>
    <property type="evidence" value="ECO:0007669"/>
    <property type="project" value="InterPro"/>
</dbReference>
<organism evidence="6 7">
    <name type="scientific">Sporofaciens musculi</name>
    <dbReference type="NCBI Taxonomy" id="2681861"/>
    <lineage>
        <taxon>Bacteria</taxon>
        <taxon>Bacillati</taxon>
        <taxon>Bacillota</taxon>
        <taxon>Clostridia</taxon>
        <taxon>Lachnospirales</taxon>
        <taxon>Lachnospiraceae</taxon>
        <taxon>Sporofaciens</taxon>
    </lineage>
</organism>
<keyword evidence="2 3" id="KW-0040">ANK repeat</keyword>
<gene>
    <name evidence="6" type="ORF">GN277_14125</name>
</gene>
<reference evidence="6 7" key="1">
    <citation type="submission" date="2019-12" db="EMBL/GenBank/DDBJ databases">
        <title>Sporaefaciens musculi gen. nov., sp. nov., a novel bacterium isolated from the caecum of an obese mouse.</title>
        <authorList>
            <person name="Rasmussen T.S."/>
            <person name="Streidl T."/>
            <person name="Hitch T.C.A."/>
            <person name="Wortmann E."/>
            <person name="Deptula P."/>
            <person name="Hansen M."/>
            <person name="Nielsen D.S."/>
            <person name="Clavel T."/>
            <person name="Vogensen F.K."/>
        </authorList>
    </citation>
    <scope>NUCLEOTIDE SEQUENCE [LARGE SCALE GENOMIC DNA]</scope>
    <source>
        <strain evidence="6 7">WCA-9-b2</strain>
    </source>
</reference>
<feature type="repeat" description="ANK" evidence="3">
    <location>
        <begin position="375"/>
        <end position="416"/>
    </location>
</feature>
<dbReference type="CDD" id="cd00093">
    <property type="entry name" value="HTH_XRE"/>
    <property type="match status" value="1"/>
</dbReference>
<dbReference type="InterPro" id="IPR002716">
    <property type="entry name" value="PIN_dom"/>
</dbReference>
<dbReference type="AlphaFoldDB" id="A0A7X3MHG5"/>
<dbReference type="PROSITE" id="PS50088">
    <property type="entry name" value="ANK_REPEAT"/>
    <property type="match status" value="1"/>
</dbReference>